<dbReference type="Proteomes" id="UP001140074">
    <property type="component" value="Unassembled WGS sequence"/>
</dbReference>
<feature type="non-terminal residue" evidence="2">
    <location>
        <position position="129"/>
    </location>
</feature>
<reference evidence="2" key="1">
    <citation type="submission" date="2022-07" db="EMBL/GenBank/DDBJ databases">
        <title>Phylogenomic reconstructions and comparative analyses of Kickxellomycotina fungi.</title>
        <authorList>
            <person name="Reynolds N.K."/>
            <person name="Stajich J.E."/>
            <person name="Barry K."/>
            <person name="Grigoriev I.V."/>
            <person name="Crous P."/>
            <person name="Smith M.E."/>
        </authorList>
    </citation>
    <scope>NUCLEOTIDE SEQUENCE</scope>
    <source>
        <strain evidence="2">RSA 476</strain>
    </source>
</reference>
<proteinExistence type="predicted"/>
<evidence type="ECO:0000313" key="2">
    <source>
        <dbReference type="EMBL" id="KAJ2861266.1"/>
    </source>
</evidence>
<accession>A0A9W8IKU5</accession>
<feature type="region of interest" description="Disordered" evidence="1">
    <location>
        <begin position="1"/>
        <end position="20"/>
    </location>
</feature>
<dbReference type="EMBL" id="JANBUY010000235">
    <property type="protein sequence ID" value="KAJ2861266.1"/>
    <property type="molecule type" value="Genomic_DNA"/>
</dbReference>
<gene>
    <name evidence="2" type="ORF">GGH94_005017</name>
</gene>
<name>A0A9W8IKU5_9FUNG</name>
<sequence>MSFAAPGRRTQPRSGYYWDRSTLEQRRRTRLQILERDNYNAQPEFDNMPIVAEGESLKRPGRPRSDYSAPKPSTSIVVGTSEEGLKRVNRKETRQLAAQRRTFADLLAKEPDDGGSNALYLSCITAPSV</sequence>
<evidence type="ECO:0000256" key="1">
    <source>
        <dbReference type="SAM" id="MobiDB-lite"/>
    </source>
</evidence>
<comment type="caution">
    <text evidence="2">The sequence shown here is derived from an EMBL/GenBank/DDBJ whole genome shotgun (WGS) entry which is preliminary data.</text>
</comment>
<feature type="region of interest" description="Disordered" evidence="1">
    <location>
        <begin position="53"/>
        <end position="76"/>
    </location>
</feature>
<evidence type="ECO:0000313" key="3">
    <source>
        <dbReference type="Proteomes" id="UP001140074"/>
    </source>
</evidence>
<protein>
    <submittedName>
        <fullName evidence="2">Uncharacterized protein</fullName>
    </submittedName>
</protein>
<organism evidence="2 3">
    <name type="scientific">Coemansia aciculifera</name>
    <dbReference type="NCBI Taxonomy" id="417176"/>
    <lineage>
        <taxon>Eukaryota</taxon>
        <taxon>Fungi</taxon>
        <taxon>Fungi incertae sedis</taxon>
        <taxon>Zoopagomycota</taxon>
        <taxon>Kickxellomycotina</taxon>
        <taxon>Kickxellomycetes</taxon>
        <taxon>Kickxellales</taxon>
        <taxon>Kickxellaceae</taxon>
        <taxon>Coemansia</taxon>
    </lineage>
</organism>
<dbReference type="AlphaFoldDB" id="A0A9W8IKU5"/>
<keyword evidence="3" id="KW-1185">Reference proteome</keyword>